<feature type="compositionally biased region" description="Gly residues" evidence="6">
    <location>
        <begin position="241"/>
        <end position="251"/>
    </location>
</feature>
<sequence length="544" mass="58117">MPSSFTPLSFCIREPEQGGDKSRPPPVFAPPPIRLPRPLSADSRPFTPPPPRGRLSYTRYQLELLNGIYQEVRYPNTVQKQLIAKRVGITREQVKIWFQNRRRKDVVGSRAGNRDAATAEKSTNDSTSATRDAIISTTASSRSTSPSVCSKEEDSPDAEGASDMLYVGNGATGDNRAGHEADLRGANVGKTASRMVPEVVMRSVISELGRFSSDKLKSKKNKRKNRLKQRGRTPSSSSSSAGGGSGGGGGVPVRFTPGGMVAGEASDGSVHARSSLSRLFCPYDMVAPPNKVTPTAFLNTAANRFYHSYGSSAFSSPRDIRPDSLPPGGGMACMPNLEGVGLSPGMGGAVPSDASHHHHHHPVLSGLGMAGVGLMPVGQPPGTGAHEGLPVLSDMLGPHHHRHPLDSSTLGREVRESSSQPHPAEDASENRSTTHHHNHLSPFNMSSSSAPSLSMNRVFPFPIFADPPIVLSNLNQHESLRGHSSWPALPPTHLNPMSTLDESYKPVLISSITNPFYTHSSPTPHWPIQHTAPDSSSAGGFTQL</sequence>
<dbReference type="SUPFAM" id="SSF46689">
    <property type="entry name" value="Homeodomain-like"/>
    <property type="match status" value="1"/>
</dbReference>
<feature type="region of interest" description="Disordered" evidence="6">
    <location>
        <begin position="215"/>
        <end position="266"/>
    </location>
</feature>
<dbReference type="InterPro" id="IPR001356">
    <property type="entry name" value="HD"/>
</dbReference>
<feature type="compositionally biased region" description="Polar residues" evidence="6">
    <location>
        <begin position="532"/>
        <end position="544"/>
    </location>
</feature>
<feature type="domain" description="Homeobox" evidence="7">
    <location>
        <begin position="48"/>
        <end position="108"/>
    </location>
</feature>
<evidence type="ECO:0000313" key="9">
    <source>
        <dbReference type="Proteomes" id="UP000245119"/>
    </source>
</evidence>
<dbReference type="SMART" id="SM00389">
    <property type="entry name" value="HOX"/>
    <property type="match status" value="1"/>
</dbReference>
<evidence type="ECO:0000256" key="1">
    <source>
        <dbReference type="ARBA" id="ARBA00023125"/>
    </source>
</evidence>
<dbReference type="GO" id="GO:0005634">
    <property type="term" value="C:nucleus"/>
    <property type="evidence" value="ECO:0007669"/>
    <property type="project" value="UniProtKB-SubCell"/>
</dbReference>
<keyword evidence="2 4" id="KW-0371">Homeobox</keyword>
<feature type="region of interest" description="Disordered" evidence="6">
    <location>
        <begin position="105"/>
        <end position="189"/>
    </location>
</feature>
<feature type="compositionally biased region" description="Low complexity" evidence="6">
    <location>
        <begin position="136"/>
        <end position="149"/>
    </location>
</feature>
<dbReference type="InterPro" id="IPR050460">
    <property type="entry name" value="Distal-less_Homeobox_TF"/>
</dbReference>
<feature type="region of interest" description="Disordered" evidence="6">
    <location>
        <begin position="525"/>
        <end position="544"/>
    </location>
</feature>
<dbReference type="AlphaFoldDB" id="A0A2T7NYZ5"/>
<feature type="region of interest" description="Disordered" evidence="6">
    <location>
        <begin position="374"/>
        <end position="449"/>
    </location>
</feature>
<reference evidence="8 9" key="1">
    <citation type="submission" date="2018-04" db="EMBL/GenBank/DDBJ databases">
        <title>The genome of golden apple snail Pomacea canaliculata provides insight into stress tolerance and invasive adaptation.</title>
        <authorList>
            <person name="Liu C."/>
            <person name="Liu B."/>
            <person name="Ren Y."/>
            <person name="Zhang Y."/>
            <person name="Wang H."/>
            <person name="Li S."/>
            <person name="Jiang F."/>
            <person name="Yin L."/>
            <person name="Zhang G."/>
            <person name="Qian W."/>
            <person name="Fan W."/>
        </authorList>
    </citation>
    <scope>NUCLEOTIDE SEQUENCE [LARGE SCALE GENOMIC DNA]</scope>
    <source>
        <strain evidence="8">SZHN2017</strain>
        <tissue evidence="8">Muscle</tissue>
    </source>
</reference>
<organism evidence="8 9">
    <name type="scientific">Pomacea canaliculata</name>
    <name type="common">Golden apple snail</name>
    <dbReference type="NCBI Taxonomy" id="400727"/>
    <lineage>
        <taxon>Eukaryota</taxon>
        <taxon>Metazoa</taxon>
        <taxon>Spiralia</taxon>
        <taxon>Lophotrochozoa</taxon>
        <taxon>Mollusca</taxon>
        <taxon>Gastropoda</taxon>
        <taxon>Caenogastropoda</taxon>
        <taxon>Architaenioglossa</taxon>
        <taxon>Ampullarioidea</taxon>
        <taxon>Ampullariidae</taxon>
        <taxon>Pomacea</taxon>
    </lineage>
</organism>
<gene>
    <name evidence="8" type="ORF">C0Q70_14074</name>
</gene>
<dbReference type="EMBL" id="PZQS01000008">
    <property type="protein sequence ID" value="PVD26398.1"/>
    <property type="molecule type" value="Genomic_DNA"/>
</dbReference>
<dbReference type="PANTHER" id="PTHR24327:SF41">
    <property type="entry name" value="BRAIN-SPECIFIC HOMEOBOX PROTEIN"/>
    <property type="match status" value="1"/>
</dbReference>
<dbReference type="PANTHER" id="PTHR24327">
    <property type="entry name" value="HOMEOBOX PROTEIN"/>
    <property type="match status" value="1"/>
</dbReference>
<dbReference type="Pfam" id="PF00046">
    <property type="entry name" value="Homeodomain"/>
    <property type="match status" value="1"/>
</dbReference>
<comment type="subcellular location">
    <subcellularLocation>
        <location evidence="4 5">Nucleus</location>
    </subcellularLocation>
</comment>
<keyword evidence="9" id="KW-1185">Reference proteome</keyword>
<evidence type="ECO:0000259" key="7">
    <source>
        <dbReference type="PROSITE" id="PS50071"/>
    </source>
</evidence>
<dbReference type="InterPro" id="IPR009057">
    <property type="entry name" value="Homeodomain-like_sf"/>
</dbReference>
<evidence type="ECO:0000256" key="3">
    <source>
        <dbReference type="ARBA" id="ARBA00023242"/>
    </source>
</evidence>
<dbReference type="Proteomes" id="UP000245119">
    <property type="component" value="Linkage Group LG8"/>
</dbReference>
<protein>
    <recommendedName>
        <fullName evidence="7">Homeobox domain-containing protein</fullName>
    </recommendedName>
</protein>
<feature type="compositionally biased region" description="Basic and acidic residues" evidence="6">
    <location>
        <begin position="13"/>
        <end position="23"/>
    </location>
</feature>
<feature type="compositionally biased region" description="Polar residues" evidence="6">
    <location>
        <begin position="120"/>
        <end position="130"/>
    </location>
</feature>
<comment type="caution">
    <text evidence="8">The sequence shown here is derived from an EMBL/GenBank/DDBJ whole genome shotgun (WGS) entry which is preliminary data.</text>
</comment>
<keyword evidence="1 4" id="KW-0238">DNA-binding</keyword>
<dbReference type="PROSITE" id="PS50071">
    <property type="entry name" value="HOMEOBOX_2"/>
    <property type="match status" value="1"/>
</dbReference>
<feature type="region of interest" description="Disordered" evidence="6">
    <location>
        <begin position="1"/>
        <end position="55"/>
    </location>
</feature>
<accession>A0A2T7NYZ5</accession>
<feature type="compositionally biased region" description="Low complexity" evidence="6">
    <location>
        <begin position="440"/>
        <end position="449"/>
    </location>
</feature>
<proteinExistence type="predicted"/>
<feature type="compositionally biased region" description="Pro residues" evidence="6">
    <location>
        <begin position="24"/>
        <end position="35"/>
    </location>
</feature>
<dbReference type="CDD" id="cd00086">
    <property type="entry name" value="homeodomain"/>
    <property type="match status" value="1"/>
</dbReference>
<name>A0A2T7NYZ5_POMCA</name>
<feature type="DNA-binding region" description="Homeobox" evidence="4">
    <location>
        <begin position="50"/>
        <end position="109"/>
    </location>
</feature>
<dbReference type="OrthoDB" id="6159439at2759"/>
<evidence type="ECO:0000313" key="8">
    <source>
        <dbReference type="EMBL" id="PVD26398.1"/>
    </source>
</evidence>
<dbReference type="Gene3D" id="1.10.10.60">
    <property type="entry name" value="Homeodomain-like"/>
    <property type="match status" value="1"/>
</dbReference>
<evidence type="ECO:0000256" key="6">
    <source>
        <dbReference type="SAM" id="MobiDB-lite"/>
    </source>
</evidence>
<feature type="compositionally biased region" description="Basic residues" evidence="6">
    <location>
        <begin position="217"/>
        <end position="231"/>
    </location>
</feature>
<dbReference type="GO" id="GO:0000978">
    <property type="term" value="F:RNA polymerase II cis-regulatory region sequence-specific DNA binding"/>
    <property type="evidence" value="ECO:0007669"/>
    <property type="project" value="TreeGrafter"/>
</dbReference>
<evidence type="ECO:0000256" key="5">
    <source>
        <dbReference type="RuleBase" id="RU000682"/>
    </source>
</evidence>
<dbReference type="GO" id="GO:0000981">
    <property type="term" value="F:DNA-binding transcription factor activity, RNA polymerase II-specific"/>
    <property type="evidence" value="ECO:0007669"/>
    <property type="project" value="TreeGrafter"/>
</dbReference>
<keyword evidence="3 4" id="KW-0539">Nucleus</keyword>
<evidence type="ECO:0000256" key="4">
    <source>
        <dbReference type="PROSITE-ProRule" id="PRU00108"/>
    </source>
</evidence>
<evidence type="ECO:0000256" key="2">
    <source>
        <dbReference type="ARBA" id="ARBA00023155"/>
    </source>
</evidence>